<gene>
    <name evidence="7" type="ORF">GKE01_18200</name>
</gene>
<protein>
    <recommendedName>
        <fullName evidence="8">Oligosaccharide flippase family protein</fullName>
    </recommendedName>
</protein>
<comment type="caution">
    <text evidence="7">The sequence shown here is derived from an EMBL/GenBank/DDBJ whole genome shotgun (WGS) entry which is preliminary data.</text>
</comment>
<feature type="transmembrane region" description="Helical" evidence="6">
    <location>
        <begin position="469"/>
        <end position="489"/>
    </location>
</feature>
<evidence type="ECO:0000256" key="5">
    <source>
        <dbReference type="ARBA" id="ARBA00023136"/>
    </source>
</evidence>
<evidence type="ECO:0000256" key="3">
    <source>
        <dbReference type="ARBA" id="ARBA00022692"/>
    </source>
</evidence>
<feature type="transmembrane region" description="Helical" evidence="6">
    <location>
        <begin position="125"/>
        <end position="148"/>
    </location>
</feature>
<keyword evidence="2" id="KW-1003">Cell membrane</keyword>
<feature type="transmembrane region" description="Helical" evidence="6">
    <location>
        <begin position="263"/>
        <end position="289"/>
    </location>
</feature>
<comment type="subcellular location">
    <subcellularLocation>
        <location evidence="1">Cell membrane</location>
        <topology evidence="1">Multi-pass membrane protein</topology>
    </subcellularLocation>
</comment>
<keyword evidence="3 6" id="KW-0812">Transmembrane</keyword>
<feature type="transmembrane region" description="Helical" evidence="6">
    <location>
        <begin position="38"/>
        <end position="60"/>
    </location>
</feature>
<sequence>MINKQFALNTTAIGLNLLVQFTINFFLTSYLVRTVGSTAYGFFTLANTMVNYALIISTALNSMSARFVGIEYHKQNFKEATGYYSSVLYGDLIFVLLLVMPASVLIWNIGDVINVPDNLIEEVKILFYLVFLNMCINVLGAVFSGVFVIKNRLDIASYISVVSNLFKAGLLIILYVCFPSSIVYLGIATVITTLFLVSCNYYYNKKLLIEIHLSRKSTKWNLMRIIIIAGVWNSFSQLSIYLLHGLDLLFCNIMVNAVSMGYLSIAGTMPNAVSSCVSTLSSVFIPKFLEYFSKNQFEELVLEVKNSIKFMTIISCVPLCFLVGFGHTFYKLWVPSTDVDLVYLLSICVVFPNFTGAVINSTNYLYTVTNKVKWPSIVLFINGLLNVATVYCLLRWTCLGVLAIVLVSAVLGFVRNIIFNAPYAARCIGQPYYVFLPDLFKSFGLICVASGICYYVNNSVNISTWLQLIFIGGGTVFGIALIVSSVVLSKNQIKYIYNRFNNKLR</sequence>
<feature type="transmembrane region" description="Helical" evidence="6">
    <location>
        <begin position="12"/>
        <end position="32"/>
    </location>
</feature>
<dbReference type="InterPro" id="IPR050833">
    <property type="entry name" value="Poly_Biosynth_Transport"/>
</dbReference>
<organism evidence="7">
    <name type="scientific">Parabacteroides goldsteinii</name>
    <dbReference type="NCBI Taxonomy" id="328812"/>
    <lineage>
        <taxon>Bacteria</taxon>
        <taxon>Pseudomonadati</taxon>
        <taxon>Bacteroidota</taxon>
        <taxon>Bacteroidia</taxon>
        <taxon>Bacteroidales</taxon>
        <taxon>Tannerellaceae</taxon>
        <taxon>Parabacteroides</taxon>
    </lineage>
</organism>
<accession>A0A6G1ZHG9</accession>
<dbReference type="RefSeq" id="WP_010802972.1">
    <property type="nucleotide sequence ID" value="NZ_CAJSYT010000003.1"/>
</dbReference>
<dbReference type="EMBL" id="WKLP01000029">
    <property type="protein sequence ID" value="MRY13377.1"/>
    <property type="molecule type" value="Genomic_DNA"/>
</dbReference>
<name>A0A6G1ZHG9_9BACT</name>
<evidence type="ECO:0000256" key="2">
    <source>
        <dbReference type="ARBA" id="ARBA00022475"/>
    </source>
</evidence>
<dbReference type="PANTHER" id="PTHR30250">
    <property type="entry name" value="PST FAMILY PREDICTED COLANIC ACID TRANSPORTER"/>
    <property type="match status" value="1"/>
</dbReference>
<keyword evidence="5 6" id="KW-0472">Membrane</keyword>
<feature type="transmembrane region" description="Helical" evidence="6">
    <location>
        <begin position="81"/>
        <end position="105"/>
    </location>
</feature>
<feature type="transmembrane region" description="Helical" evidence="6">
    <location>
        <begin position="224"/>
        <end position="243"/>
    </location>
</feature>
<feature type="transmembrane region" description="Helical" evidence="6">
    <location>
        <begin position="155"/>
        <end position="176"/>
    </location>
</feature>
<feature type="transmembrane region" description="Helical" evidence="6">
    <location>
        <begin position="342"/>
        <end position="365"/>
    </location>
</feature>
<keyword evidence="4 6" id="KW-1133">Transmembrane helix</keyword>
<proteinExistence type="predicted"/>
<evidence type="ECO:0000256" key="4">
    <source>
        <dbReference type="ARBA" id="ARBA00022989"/>
    </source>
</evidence>
<feature type="transmembrane region" description="Helical" evidence="6">
    <location>
        <begin position="310"/>
        <end position="330"/>
    </location>
</feature>
<feature type="transmembrane region" description="Helical" evidence="6">
    <location>
        <begin position="439"/>
        <end position="457"/>
    </location>
</feature>
<feature type="transmembrane region" description="Helical" evidence="6">
    <location>
        <begin position="400"/>
        <end position="418"/>
    </location>
</feature>
<reference evidence="7" key="1">
    <citation type="journal article" date="2019" name="Nat. Med.">
        <title>A library of human gut bacterial isolates paired with longitudinal multiomics data enables mechanistic microbiome research.</title>
        <authorList>
            <person name="Poyet M."/>
            <person name="Groussin M."/>
            <person name="Gibbons S.M."/>
            <person name="Avila-Pacheco J."/>
            <person name="Jiang X."/>
            <person name="Kearney S.M."/>
            <person name="Perrotta A.R."/>
            <person name="Berdy B."/>
            <person name="Zhao S."/>
            <person name="Lieberman T.D."/>
            <person name="Swanson P.K."/>
            <person name="Smith M."/>
            <person name="Roesemann S."/>
            <person name="Alexander J.E."/>
            <person name="Rich S.A."/>
            <person name="Livny J."/>
            <person name="Vlamakis H."/>
            <person name="Clish C."/>
            <person name="Bullock K."/>
            <person name="Deik A."/>
            <person name="Scott J."/>
            <person name="Pierce K.A."/>
            <person name="Xavier R.J."/>
            <person name="Alm E.J."/>
        </authorList>
    </citation>
    <scope>NUCLEOTIDE SEQUENCE</scope>
    <source>
        <strain evidence="7">BIOML-A4</strain>
    </source>
</reference>
<evidence type="ECO:0008006" key="8">
    <source>
        <dbReference type="Google" id="ProtNLM"/>
    </source>
</evidence>
<evidence type="ECO:0000256" key="1">
    <source>
        <dbReference type="ARBA" id="ARBA00004651"/>
    </source>
</evidence>
<dbReference type="AlphaFoldDB" id="A0A6G1ZHG9"/>
<feature type="transmembrane region" description="Helical" evidence="6">
    <location>
        <begin position="377"/>
        <end position="394"/>
    </location>
</feature>
<feature type="transmembrane region" description="Helical" evidence="6">
    <location>
        <begin position="182"/>
        <end position="203"/>
    </location>
</feature>
<dbReference type="GO" id="GO:0005886">
    <property type="term" value="C:plasma membrane"/>
    <property type="evidence" value="ECO:0007669"/>
    <property type="project" value="UniProtKB-SubCell"/>
</dbReference>
<evidence type="ECO:0000256" key="6">
    <source>
        <dbReference type="SAM" id="Phobius"/>
    </source>
</evidence>
<evidence type="ECO:0000313" key="7">
    <source>
        <dbReference type="EMBL" id="MRY13377.1"/>
    </source>
</evidence>
<dbReference type="PANTHER" id="PTHR30250:SF26">
    <property type="entry name" value="PSMA PROTEIN"/>
    <property type="match status" value="1"/>
</dbReference>